<proteinExistence type="predicted"/>
<feature type="region of interest" description="Disordered" evidence="1">
    <location>
        <begin position="123"/>
        <end position="164"/>
    </location>
</feature>
<dbReference type="EMBL" id="QUSY01001147">
    <property type="protein sequence ID" value="RHY25899.1"/>
    <property type="molecule type" value="Genomic_DNA"/>
</dbReference>
<evidence type="ECO:0000256" key="1">
    <source>
        <dbReference type="SAM" id="MobiDB-lite"/>
    </source>
</evidence>
<dbReference type="VEuPathDB" id="FungiDB:H310_15021"/>
<name>A0A3R6YUI6_9STRA</name>
<keyword evidence="3" id="KW-1185">Reference proteome</keyword>
<evidence type="ECO:0000313" key="2">
    <source>
        <dbReference type="EMBL" id="RHY25899.1"/>
    </source>
</evidence>
<gene>
    <name evidence="2" type="ORF">DYB32_008018</name>
</gene>
<accession>A0A3R6YUI6</accession>
<reference evidence="2 3" key="1">
    <citation type="submission" date="2018-08" db="EMBL/GenBank/DDBJ databases">
        <title>Aphanomyces genome sequencing and annotation.</title>
        <authorList>
            <person name="Minardi D."/>
            <person name="Oidtmann B."/>
            <person name="Van Der Giezen M."/>
            <person name="Studholme D.J."/>
        </authorList>
    </citation>
    <scope>NUCLEOTIDE SEQUENCE [LARGE SCALE GENOMIC DNA]</scope>
    <source>
        <strain evidence="2 3">NJM0002</strain>
    </source>
</reference>
<comment type="caution">
    <text evidence="2">The sequence shown here is derived from an EMBL/GenBank/DDBJ whole genome shotgun (WGS) entry which is preliminary data.</text>
</comment>
<organism evidence="2 3">
    <name type="scientific">Aphanomyces invadans</name>
    <dbReference type="NCBI Taxonomy" id="157072"/>
    <lineage>
        <taxon>Eukaryota</taxon>
        <taxon>Sar</taxon>
        <taxon>Stramenopiles</taxon>
        <taxon>Oomycota</taxon>
        <taxon>Saprolegniomycetes</taxon>
        <taxon>Saprolegniales</taxon>
        <taxon>Verrucalvaceae</taxon>
        <taxon>Aphanomyces</taxon>
    </lineage>
</organism>
<dbReference type="Proteomes" id="UP000285060">
    <property type="component" value="Unassembled WGS sequence"/>
</dbReference>
<evidence type="ECO:0000313" key="3">
    <source>
        <dbReference type="Proteomes" id="UP000285060"/>
    </source>
</evidence>
<dbReference type="AlphaFoldDB" id="A0A3R6YUI6"/>
<sequence>MDHEGICTRPRGAVKFDLSITDVDSRIGKMLEGLMKTIELDNQEWVLHEEDKMMVSIMVNVIKPAGLQEAVKKEIAMHRKKKLITDVFKFVRWLRECATTYQMFVKLRPEDCNLPKGNKSNAGAACAGGGSPKTSPAPQPPKKRPNSSVETEEAGAVPAPSTSASRLECVVEGVLPTTTSLLDSESDTSVASLGFVTALLSAGASVVMRDMPHSTDLAPYDK</sequence>
<protein>
    <submittedName>
        <fullName evidence="2">Uncharacterized protein</fullName>
    </submittedName>
</protein>